<gene>
    <name evidence="1" type="ORF">SJS82_19355</name>
</gene>
<dbReference type="AlphaFoldDB" id="A0AAP6L3P4"/>
<proteinExistence type="predicted"/>
<name>A0AAP6L3P4_AERME</name>
<comment type="caution">
    <text evidence="1">The sequence shown here is derived from an EMBL/GenBank/DDBJ whole genome shotgun (WGS) entry which is preliminary data.</text>
</comment>
<dbReference type="RefSeq" id="WP_319918019.1">
    <property type="nucleotide sequence ID" value="NZ_JAWZXF010000021.1"/>
</dbReference>
<organism evidence="1 2">
    <name type="scientific">Aeromonas media</name>
    <dbReference type="NCBI Taxonomy" id="651"/>
    <lineage>
        <taxon>Bacteria</taxon>
        <taxon>Pseudomonadati</taxon>
        <taxon>Pseudomonadota</taxon>
        <taxon>Gammaproteobacteria</taxon>
        <taxon>Aeromonadales</taxon>
        <taxon>Aeromonadaceae</taxon>
        <taxon>Aeromonas</taxon>
    </lineage>
</organism>
<dbReference type="EMBL" id="JAWZXF010000021">
    <property type="protein sequence ID" value="MDX7924087.1"/>
    <property type="molecule type" value="Genomic_DNA"/>
</dbReference>
<evidence type="ECO:0000313" key="2">
    <source>
        <dbReference type="Proteomes" id="UP001285835"/>
    </source>
</evidence>
<evidence type="ECO:0000313" key="1">
    <source>
        <dbReference type="EMBL" id="MDX7924087.1"/>
    </source>
</evidence>
<dbReference type="Pfam" id="PF19749">
    <property type="entry name" value="DUF6236"/>
    <property type="match status" value="1"/>
</dbReference>
<accession>A0AAP6L3P4</accession>
<dbReference type="Proteomes" id="UP001285835">
    <property type="component" value="Unassembled WGS sequence"/>
</dbReference>
<dbReference type="InterPro" id="IPR046203">
    <property type="entry name" value="DUF6236"/>
</dbReference>
<sequence length="298" mass="33313">MMVRGIVIGSKIQLNDQRSFIFDGGISREDIVRWLLYWDKIAYAGVNGFSAVHPEDFQILKDEGVFFTKKVLVDPIKLGLPPPEPGFNIAGFSVNHMPYCLSAARVELSNQLSSCDEIWAVGQSGGEQLILPPGQSKIDMIDIQLFNKMPIPLSDVPFAELLEFRSRYRDELIRLRFYLDKLREKILRSDDDKRSLDAVFYEIAKSLEDIDNAMTGKGIKHVKETLSLYINNPAIGFWTCLGGISTAALGVPVELAGAASLAIPTMFKCVSRCIEVNNHAPDFNNDFAYAFQVKSKLV</sequence>
<reference evidence="1" key="1">
    <citation type="submission" date="2023-11" db="EMBL/GenBank/DDBJ databases">
        <title>WGS of Aeromonas in Northern Israel.</title>
        <authorList>
            <person name="Hershko Y."/>
        </authorList>
    </citation>
    <scope>NUCLEOTIDE SEQUENCE</scope>
    <source>
        <strain evidence="1">02297</strain>
    </source>
</reference>
<protein>
    <submittedName>
        <fullName evidence="1">DUF6236 family protein</fullName>
    </submittedName>
</protein>